<evidence type="ECO:0000313" key="2">
    <source>
        <dbReference type="EMBL" id="ETO11865.1"/>
    </source>
</evidence>
<gene>
    <name evidence="2" type="ORF">RFI_25511</name>
</gene>
<sequence length="167" mass="20321">EKKKKEKEKKRKEEKKRKKKDKKKEEKKRKKKIKKKKKKSGNNNSKDWIQRLPRWICFEKKVLWNLVGIAFTRVEPKNQRALIKSGTKLLWNMHKLLDAIIDAMRLVEHIQTDSIRARVRKFKFRRERETCLVKAVFFFVVLSQHLKKRGFFGIRLQSAQVDKIFEF</sequence>
<dbReference type="EMBL" id="ASPP01021939">
    <property type="protein sequence ID" value="ETO11865.1"/>
    <property type="molecule type" value="Genomic_DNA"/>
</dbReference>
<comment type="caution">
    <text evidence="2">The sequence shown here is derived from an EMBL/GenBank/DDBJ whole genome shotgun (WGS) entry which is preliminary data.</text>
</comment>
<evidence type="ECO:0000313" key="3">
    <source>
        <dbReference type="Proteomes" id="UP000023152"/>
    </source>
</evidence>
<feature type="non-terminal residue" evidence="2">
    <location>
        <position position="1"/>
    </location>
</feature>
<reference evidence="2 3" key="1">
    <citation type="journal article" date="2013" name="Curr. Biol.">
        <title>The Genome of the Foraminiferan Reticulomyxa filosa.</title>
        <authorList>
            <person name="Glockner G."/>
            <person name="Hulsmann N."/>
            <person name="Schleicher M."/>
            <person name="Noegel A.A."/>
            <person name="Eichinger L."/>
            <person name="Gallinger C."/>
            <person name="Pawlowski J."/>
            <person name="Sierra R."/>
            <person name="Euteneuer U."/>
            <person name="Pillet L."/>
            <person name="Moustafa A."/>
            <person name="Platzer M."/>
            <person name="Groth M."/>
            <person name="Szafranski K."/>
            <person name="Schliwa M."/>
        </authorList>
    </citation>
    <scope>NUCLEOTIDE SEQUENCE [LARGE SCALE GENOMIC DNA]</scope>
</reference>
<accession>X6MFT0</accession>
<name>X6MFT0_RETFI</name>
<keyword evidence="3" id="KW-1185">Reference proteome</keyword>
<dbReference type="AlphaFoldDB" id="X6MFT0"/>
<protein>
    <submittedName>
        <fullName evidence="2">Uncharacterized protein</fullName>
    </submittedName>
</protein>
<proteinExistence type="predicted"/>
<evidence type="ECO:0000256" key="1">
    <source>
        <dbReference type="SAM" id="MobiDB-lite"/>
    </source>
</evidence>
<feature type="region of interest" description="Disordered" evidence="1">
    <location>
        <begin position="1"/>
        <end position="46"/>
    </location>
</feature>
<organism evidence="2 3">
    <name type="scientific">Reticulomyxa filosa</name>
    <dbReference type="NCBI Taxonomy" id="46433"/>
    <lineage>
        <taxon>Eukaryota</taxon>
        <taxon>Sar</taxon>
        <taxon>Rhizaria</taxon>
        <taxon>Retaria</taxon>
        <taxon>Foraminifera</taxon>
        <taxon>Monothalamids</taxon>
        <taxon>Reticulomyxidae</taxon>
        <taxon>Reticulomyxa</taxon>
    </lineage>
</organism>
<feature type="compositionally biased region" description="Basic residues" evidence="1">
    <location>
        <begin position="1"/>
        <end position="40"/>
    </location>
</feature>
<dbReference type="Proteomes" id="UP000023152">
    <property type="component" value="Unassembled WGS sequence"/>
</dbReference>